<gene>
    <name evidence="1" type="ORF">ROZALSC1DRAFT_28822</name>
</gene>
<accession>A0A4P9YKD1</accession>
<sequence>MRNYHTFKTRICKLVKSEESSIVTLELDKLKRDHATAGRQYINTYVKPILPKVCVKDRSQYFDLGQSGRNSSNFNSPALSICLVAKTQTLLKRSDLREMEKSLKMSLGVYAETNNTLTTSTDNCSFAIVDCTGQGFTVQIYDDATSFKCSSATDGYRTTFTSIFPGTPIDGHNVSTDPTLRKDKVRRLRKHLAKKKQ</sequence>
<organism evidence="1 2">
    <name type="scientific">Rozella allomycis (strain CSF55)</name>
    <dbReference type="NCBI Taxonomy" id="988480"/>
    <lineage>
        <taxon>Eukaryota</taxon>
        <taxon>Fungi</taxon>
        <taxon>Fungi incertae sedis</taxon>
        <taxon>Cryptomycota</taxon>
        <taxon>Cryptomycota incertae sedis</taxon>
        <taxon>Rozella</taxon>
    </lineage>
</organism>
<name>A0A4P9YKD1_ROZAC</name>
<dbReference type="AlphaFoldDB" id="A0A4P9YKD1"/>
<dbReference type="EMBL" id="ML005197">
    <property type="protein sequence ID" value="RKP19592.1"/>
    <property type="molecule type" value="Genomic_DNA"/>
</dbReference>
<proteinExistence type="predicted"/>
<evidence type="ECO:0000313" key="2">
    <source>
        <dbReference type="Proteomes" id="UP000281549"/>
    </source>
</evidence>
<dbReference type="Proteomes" id="UP000281549">
    <property type="component" value="Unassembled WGS sequence"/>
</dbReference>
<reference evidence="2" key="1">
    <citation type="journal article" date="2018" name="Nat. Microbiol.">
        <title>Leveraging single-cell genomics to expand the fungal tree of life.</title>
        <authorList>
            <person name="Ahrendt S.R."/>
            <person name="Quandt C.A."/>
            <person name="Ciobanu D."/>
            <person name="Clum A."/>
            <person name="Salamov A."/>
            <person name="Andreopoulos B."/>
            <person name="Cheng J.F."/>
            <person name="Woyke T."/>
            <person name="Pelin A."/>
            <person name="Henrissat B."/>
            <person name="Reynolds N.K."/>
            <person name="Benny G.L."/>
            <person name="Smith M.E."/>
            <person name="James T.Y."/>
            <person name="Grigoriev I.V."/>
        </authorList>
    </citation>
    <scope>NUCLEOTIDE SEQUENCE [LARGE SCALE GENOMIC DNA]</scope>
    <source>
        <strain evidence="2">CSF55</strain>
    </source>
</reference>
<protein>
    <submittedName>
        <fullName evidence="1">Uncharacterized protein</fullName>
    </submittedName>
</protein>
<evidence type="ECO:0000313" key="1">
    <source>
        <dbReference type="EMBL" id="RKP19592.1"/>
    </source>
</evidence>